<dbReference type="RefSeq" id="WP_131155720.1">
    <property type="nucleotide sequence ID" value="NZ_CP036402.1"/>
</dbReference>
<dbReference type="Proteomes" id="UP000291469">
    <property type="component" value="Chromosome"/>
</dbReference>
<name>A0A411YHN3_9ACTN</name>
<sequence>MPGSIEGQATQRTGNTTGVMIWSDGAEGLCIRVAGGEYAGDWRLRDDARIVMNQEVMFRLEGRHTGQEITLTAREAPWLELDAVVVPSCDRCAGPAPRGACADC</sequence>
<evidence type="ECO:0000313" key="2">
    <source>
        <dbReference type="Proteomes" id="UP000291469"/>
    </source>
</evidence>
<organism evidence="1 2">
    <name type="scientific">Egibacter rhizosphaerae</name>
    <dbReference type="NCBI Taxonomy" id="1670831"/>
    <lineage>
        <taxon>Bacteria</taxon>
        <taxon>Bacillati</taxon>
        <taxon>Actinomycetota</taxon>
        <taxon>Nitriliruptoria</taxon>
        <taxon>Egibacterales</taxon>
        <taxon>Egibacteraceae</taxon>
        <taxon>Egibacter</taxon>
    </lineage>
</organism>
<accession>A0A411YHN3</accession>
<keyword evidence="2" id="KW-1185">Reference proteome</keyword>
<dbReference type="KEGG" id="erz:ER308_14925"/>
<dbReference type="AlphaFoldDB" id="A0A411YHN3"/>
<reference evidence="1 2" key="1">
    <citation type="submission" date="2019-01" db="EMBL/GenBank/DDBJ databases">
        <title>Egibacter rhizosphaerae EGI 80759T.</title>
        <authorList>
            <person name="Chen D.-D."/>
            <person name="Tian Y."/>
            <person name="Jiao J.-Y."/>
            <person name="Zhang X.-T."/>
            <person name="Zhang Y.-G."/>
            <person name="Zhang Y."/>
            <person name="Xiao M."/>
            <person name="Shu W.-S."/>
            <person name="Li W.-J."/>
        </authorList>
    </citation>
    <scope>NUCLEOTIDE SEQUENCE [LARGE SCALE GENOMIC DNA]</scope>
    <source>
        <strain evidence="1 2">EGI 80759</strain>
    </source>
</reference>
<proteinExistence type="predicted"/>
<protein>
    <submittedName>
        <fullName evidence="1">Uncharacterized protein</fullName>
    </submittedName>
</protein>
<evidence type="ECO:0000313" key="1">
    <source>
        <dbReference type="EMBL" id="QBI20727.1"/>
    </source>
</evidence>
<gene>
    <name evidence="1" type="ORF">ER308_14925</name>
</gene>
<dbReference type="EMBL" id="CP036402">
    <property type="protein sequence ID" value="QBI20727.1"/>
    <property type="molecule type" value="Genomic_DNA"/>
</dbReference>